<dbReference type="EC" id="3.3.2.1" evidence="2"/>
<gene>
    <name evidence="2" type="ORF">MNBD_GAMMA22-456</name>
</gene>
<dbReference type="InterPro" id="IPR000868">
    <property type="entry name" value="Isochorismatase-like_dom"/>
</dbReference>
<evidence type="ECO:0000259" key="1">
    <source>
        <dbReference type="Pfam" id="PF00857"/>
    </source>
</evidence>
<name>A0A3B1AQM6_9ZZZZ</name>
<dbReference type="PANTHER" id="PTHR14119">
    <property type="entry name" value="HYDROLASE"/>
    <property type="match status" value="1"/>
</dbReference>
<proteinExistence type="predicted"/>
<dbReference type="GO" id="GO:0008908">
    <property type="term" value="F:isochorismatase activity"/>
    <property type="evidence" value="ECO:0007669"/>
    <property type="project" value="UniProtKB-EC"/>
</dbReference>
<dbReference type="EMBL" id="UOFS01000054">
    <property type="protein sequence ID" value="VAX02203.1"/>
    <property type="molecule type" value="Genomic_DNA"/>
</dbReference>
<dbReference type="Gene3D" id="3.40.50.850">
    <property type="entry name" value="Isochorismatase-like"/>
    <property type="match status" value="1"/>
</dbReference>
<dbReference type="Pfam" id="PF00857">
    <property type="entry name" value="Isochorismatase"/>
    <property type="match status" value="1"/>
</dbReference>
<feature type="domain" description="Isochorismatase-like" evidence="1">
    <location>
        <begin position="20"/>
        <end position="170"/>
    </location>
</feature>
<dbReference type="PANTHER" id="PTHR14119:SF3">
    <property type="entry name" value="ISOCHORISMATASE DOMAIN-CONTAINING PROTEIN 2"/>
    <property type="match status" value="1"/>
</dbReference>
<dbReference type="InterPro" id="IPR036380">
    <property type="entry name" value="Isochorismatase-like_sf"/>
</dbReference>
<keyword evidence="2" id="KW-0378">Hydrolase</keyword>
<reference evidence="2" key="1">
    <citation type="submission" date="2018-06" db="EMBL/GenBank/DDBJ databases">
        <authorList>
            <person name="Zhirakovskaya E."/>
        </authorList>
    </citation>
    <scope>NUCLEOTIDE SEQUENCE</scope>
</reference>
<dbReference type="SUPFAM" id="SSF52499">
    <property type="entry name" value="Isochorismatase-like hydrolases"/>
    <property type="match status" value="1"/>
</dbReference>
<evidence type="ECO:0000313" key="2">
    <source>
        <dbReference type="EMBL" id="VAX02203.1"/>
    </source>
</evidence>
<accession>A0A3B1AQM6</accession>
<protein>
    <submittedName>
        <fullName evidence="2">Isochorismatase</fullName>
        <ecNumber evidence="2">3.3.2.1</ecNumber>
    </submittedName>
</protein>
<sequence length="193" mass="21387">MSDSSNKTINDRLSNAAQSQLLIIDVQQKLIPSVPAKVINSVIKNINALQDSALLLNIPTPITEQYPKGLGATSKTILDKYQSNIPITEKTSFSCCSAAEFSTNINQQREQFILVGMESHVCVLQTALALISHKKTVFVVEDAICSRFKKHHHNALARMSNEGVIITNSESVMFEWLQDASHPHFKAVSKLIR</sequence>
<dbReference type="InterPro" id="IPR050993">
    <property type="entry name" value="Isochorismatase_domain"/>
</dbReference>
<dbReference type="AlphaFoldDB" id="A0A3B1AQM6"/>
<organism evidence="2">
    <name type="scientific">hydrothermal vent metagenome</name>
    <dbReference type="NCBI Taxonomy" id="652676"/>
    <lineage>
        <taxon>unclassified sequences</taxon>
        <taxon>metagenomes</taxon>
        <taxon>ecological metagenomes</taxon>
    </lineage>
</organism>